<dbReference type="EMBL" id="JACEEZ010025913">
    <property type="protein sequence ID" value="KAG0696226.1"/>
    <property type="molecule type" value="Genomic_DNA"/>
</dbReference>
<dbReference type="Proteomes" id="UP000770661">
    <property type="component" value="Unassembled WGS sequence"/>
</dbReference>
<evidence type="ECO:0000313" key="2">
    <source>
        <dbReference type="Proteomes" id="UP000770661"/>
    </source>
</evidence>
<organism evidence="1 2">
    <name type="scientific">Chionoecetes opilio</name>
    <name type="common">Atlantic snow crab</name>
    <name type="synonym">Cancer opilio</name>
    <dbReference type="NCBI Taxonomy" id="41210"/>
    <lineage>
        <taxon>Eukaryota</taxon>
        <taxon>Metazoa</taxon>
        <taxon>Ecdysozoa</taxon>
        <taxon>Arthropoda</taxon>
        <taxon>Crustacea</taxon>
        <taxon>Multicrustacea</taxon>
        <taxon>Malacostraca</taxon>
        <taxon>Eumalacostraca</taxon>
        <taxon>Eucarida</taxon>
        <taxon>Decapoda</taxon>
        <taxon>Pleocyemata</taxon>
        <taxon>Brachyura</taxon>
        <taxon>Eubrachyura</taxon>
        <taxon>Majoidea</taxon>
        <taxon>Majidae</taxon>
        <taxon>Chionoecetes</taxon>
    </lineage>
</organism>
<comment type="caution">
    <text evidence="1">The sequence shown here is derived from an EMBL/GenBank/DDBJ whole genome shotgun (WGS) entry which is preliminary data.</text>
</comment>
<proteinExistence type="predicted"/>
<gene>
    <name evidence="1" type="ORF">GWK47_026612</name>
</gene>
<name>A0A8J8WNH8_CHIOP</name>
<reference evidence="1" key="1">
    <citation type="submission" date="2020-07" db="EMBL/GenBank/DDBJ databases">
        <title>The High-quality genome of the commercially important snow crab, Chionoecetes opilio.</title>
        <authorList>
            <person name="Jeong J.-H."/>
            <person name="Ryu S."/>
        </authorList>
    </citation>
    <scope>NUCLEOTIDE SEQUENCE</scope>
    <source>
        <strain evidence="1">MADBK_172401_WGS</strain>
        <tissue evidence="1">Digestive gland</tissue>
    </source>
</reference>
<sequence length="176" mass="19213">MLLTSCSVRDERRIPAGEDWKVQGRLPSSGVPVPRARLVKATNHHNDITKSLQRLWLQGDKSRNKRINRAQVRAAGGHSQGGGCRGLWGGRQRPRVLQLRITNCLTLSPCCLRPQRRLRFPAAATVALGLSRVSPCSSTCPGTRHEAPAAGASTTQFLPRSVAFTRLTCGCLTTPR</sequence>
<protein>
    <submittedName>
        <fullName evidence="1">Uncharacterized protein</fullName>
    </submittedName>
</protein>
<dbReference type="AlphaFoldDB" id="A0A8J8WNH8"/>
<accession>A0A8J8WNH8</accession>
<keyword evidence="2" id="KW-1185">Reference proteome</keyword>
<evidence type="ECO:0000313" key="1">
    <source>
        <dbReference type="EMBL" id="KAG0696226.1"/>
    </source>
</evidence>